<gene>
    <name evidence="1" type="ORF">T05_7081</name>
</gene>
<keyword evidence="2" id="KW-1185">Reference proteome</keyword>
<proteinExistence type="predicted"/>
<evidence type="ECO:0000313" key="1">
    <source>
        <dbReference type="EMBL" id="KRX45146.1"/>
    </source>
</evidence>
<protein>
    <submittedName>
        <fullName evidence="1">Uncharacterized protein</fullName>
    </submittedName>
</protein>
<accession>A0A0V0U1J1</accession>
<name>A0A0V0U1J1_9BILA</name>
<evidence type="ECO:0000313" key="2">
    <source>
        <dbReference type="Proteomes" id="UP000055048"/>
    </source>
</evidence>
<reference evidence="1 2" key="1">
    <citation type="submission" date="2015-01" db="EMBL/GenBank/DDBJ databases">
        <title>Evolution of Trichinella species and genotypes.</title>
        <authorList>
            <person name="Korhonen P.K."/>
            <person name="Edoardo P."/>
            <person name="Giuseppe L.R."/>
            <person name="Gasser R.B."/>
        </authorList>
    </citation>
    <scope>NUCLEOTIDE SEQUENCE [LARGE SCALE GENOMIC DNA]</scope>
    <source>
        <strain evidence="1">ISS417</strain>
    </source>
</reference>
<dbReference type="AlphaFoldDB" id="A0A0V0U1J1"/>
<dbReference type="EMBL" id="JYDJ01000082">
    <property type="protein sequence ID" value="KRX45146.1"/>
    <property type="molecule type" value="Genomic_DNA"/>
</dbReference>
<comment type="caution">
    <text evidence="1">The sequence shown here is derived from an EMBL/GenBank/DDBJ whole genome shotgun (WGS) entry which is preliminary data.</text>
</comment>
<organism evidence="1 2">
    <name type="scientific">Trichinella murrelli</name>
    <dbReference type="NCBI Taxonomy" id="144512"/>
    <lineage>
        <taxon>Eukaryota</taxon>
        <taxon>Metazoa</taxon>
        <taxon>Ecdysozoa</taxon>
        <taxon>Nematoda</taxon>
        <taxon>Enoplea</taxon>
        <taxon>Dorylaimia</taxon>
        <taxon>Trichinellida</taxon>
        <taxon>Trichinellidae</taxon>
        <taxon>Trichinella</taxon>
    </lineage>
</organism>
<dbReference type="Proteomes" id="UP000055048">
    <property type="component" value="Unassembled WGS sequence"/>
</dbReference>
<sequence length="49" mass="5276">MAGCHGRTCDLKLTSKCWNMASNNDHAASIAAAVKRQWPEANSICPGQM</sequence>